<evidence type="ECO:0000256" key="6">
    <source>
        <dbReference type="ARBA" id="ARBA00023239"/>
    </source>
</evidence>
<dbReference type="EC" id="4.1.1.112" evidence="10"/>
<evidence type="ECO:0000256" key="4">
    <source>
        <dbReference type="ARBA" id="ARBA00011233"/>
    </source>
</evidence>
<evidence type="ECO:0000256" key="5">
    <source>
        <dbReference type="ARBA" id="ARBA00022723"/>
    </source>
</evidence>
<proteinExistence type="inferred from homology"/>
<comment type="catalytic activity">
    <reaction evidence="1 10">
        <text>4-hydroxy-4-methyl-2-oxoglutarate = 2 pyruvate</text>
        <dbReference type="Rhea" id="RHEA:22748"/>
        <dbReference type="ChEBI" id="CHEBI:15361"/>
        <dbReference type="ChEBI" id="CHEBI:58276"/>
        <dbReference type="EC" id="4.1.3.17"/>
    </reaction>
</comment>
<dbReference type="GO" id="GO:0047443">
    <property type="term" value="F:4-hydroxy-4-methyl-2-oxoglutarate aldolase activity"/>
    <property type="evidence" value="ECO:0007669"/>
    <property type="project" value="UniProtKB-EC"/>
</dbReference>
<dbReference type="EC" id="4.1.3.17" evidence="10"/>
<comment type="similarity">
    <text evidence="3 10">Belongs to the class II aldolase/RraA-like family.</text>
</comment>
<accession>A0A0J1GY76</accession>
<evidence type="ECO:0000313" key="12">
    <source>
        <dbReference type="Proteomes" id="UP000036097"/>
    </source>
</evidence>
<dbReference type="PANTHER" id="PTHR33254:SF4">
    <property type="entry name" value="4-HYDROXY-4-METHYL-2-OXOGLUTARATE ALDOLASE 3-RELATED"/>
    <property type="match status" value="1"/>
</dbReference>
<dbReference type="Proteomes" id="UP000036097">
    <property type="component" value="Unassembled WGS sequence"/>
</dbReference>
<comment type="catalytic activity">
    <reaction evidence="8 10">
        <text>oxaloacetate + H(+) = pyruvate + CO2</text>
        <dbReference type="Rhea" id="RHEA:15641"/>
        <dbReference type="ChEBI" id="CHEBI:15361"/>
        <dbReference type="ChEBI" id="CHEBI:15378"/>
        <dbReference type="ChEBI" id="CHEBI:16452"/>
        <dbReference type="ChEBI" id="CHEBI:16526"/>
        <dbReference type="EC" id="4.1.1.112"/>
    </reaction>
</comment>
<comment type="cofactor">
    <cofactor evidence="9">
        <name>Mg(2+)</name>
        <dbReference type="ChEBI" id="CHEBI:18420"/>
    </cofactor>
</comment>
<evidence type="ECO:0000256" key="3">
    <source>
        <dbReference type="ARBA" id="ARBA00008621"/>
    </source>
</evidence>
<comment type="function">
    <text evidence="7 10">Catalyzes the aldol cleavage of 4-hydroxy-4-methyl-2-oxoglutarate (HMG) into 2 molecules of pyruvate. Also contains a secondary oxaloacetate (OAA) decarboxylase activity due to the common pyruvate enolate transition state formed following C-C bond cleavage in the retro-aldol and decarboxylation reactions.</text>
</comment>
<protein>
    <recommendedName>
        <fullName evidence="10">4-hydroxy-4-methyl-2-oxoglutarate aldolase</fullName>
        <shortName evidence="10">HMG aldolase</shortName>
        <ecNumber evidence="10">4.1.1.112</ecNumber>
        <ecNumber evidence="10">4.1.3.17</ecNumber>
    </recommendedName>
    <alternativeName>
        <fullName evidence="10">Oxaloacetate decarboxylase</fullName>
    </alternativeName>
</protein>
<dbReference type="STRING" id="1195763.ABT56_14705"/>
<dbReference type="RefSeq" id="WP_047879649.1">
    <property type="nucleotide sequence ID" value="NZ_LDOT01000022.1"/>
</dbReference>
<evidence type="ECO:0000256" key="10">
    <source>
        <dbReference type="RuleBase" id="RU004338"/>
    </source>
</evidence>
<dbReference type="CDD" id="cd16841">
    <property type="entry name" value="RraA_family"/>
    <property type="match status" value="1"/>
</dbReference>
<gene>
    <name evidence="11" type="ORF">ABT56_14705</name>
</gene>
<keyword evidence="6 10" id="KW-0456">Lyase</keyword>
<keyword evidence="9" id="KW-0460">Magnesium</keyword>
<name>A0A0J1GY76_9GAMM</name>
<dbReference type="Gene3D" id="3.50.30.40">
    <property type="entry name" value="Ribonuclease E inhibitor RraA/RraA-like"/>
    <property type="match status" value="1"/>
</dbReference>
<keyword evidence="12" id="KW-1185">Reference proteome</keyword>
<comment type="subunit">
    <text evidence="4 10">Homotrimer.</text>
</comment>
<dbReference type="InterPro" id="IPR010203">
    <property type="entry name" value="RraA"/>
</dbReference>
<evidence type="ECO:0000256" key="1">
    <source>
        <dbReference type="ARBA" id="ARBA00001342"/>
    </source>
</evidence>
<evidence type="ECO:0000256" key="9">
    <source>
        <dbReference type="PIRSR" id="PIRSR605493-1"/>
    </source>
</evidence>
<dbReference type="NCBIfam" id="NF006875">
    <property type="entry name" value="PRK09372.1"/>
    <property type="match status" value="1"/>
</dbReference>
<dbReference type="InterPro" id="IPR005493">
    <property type="entry name" value="RraA/RraA-like"/>
</dbReference>
<evidence type="ECO:0000256" key="8">
    <source>
        <dbReference type="ARBA" id="ARBA00047973"/>
    </source>
</evidence>
<comment type="cofactor">
    <cofactor evidence="2 10">
        <name>a divalent metal cation</name>
        <dbReference type="ChEBI" id="CHEBI:60240"/>
    </cofactor>
</comment>
<comment type="caution">
    <text evidence="11">The sequence shown here is derived from an EMBL/GenBank/DDBJ whole genome shotgun (WGS) entry which is preliminary data.</text>
</comment>
<dbReference type="NCBIfam" id="NF009134">
    <property type="entry name" value="PRK12487.1"/>
    <property type="match status" value="1"/>
</dbReference>
<reference evidence="11 12" key="1">
    <citation type="submission" date="2015-05" db="EMBL/GenBank/DDBJ databases">
        <title>Photobacterium galathea sp. nov.</title>
        <authorList>
            <person name="Machado H."/>
            <person name="Gram L."/>
        </authorList>
    </citation>
    <scope>NUCLEOTIDE SEQUENCE [LARGE SCALE GENOMIC DNA]</scope>
    <source>
        <strain evidence="11 12">CGMCC 1.12159</strain>
    </source>
</reference>
<evidence type="ECO:0000256" key="7">
    <source>
        <dbReference type="ARBA" id="ARBA00025046"/>
    </source>
</evidence>
<feature type="binding site" evidence="9">
    <location>
        <position position="105"/>
    </location>
    <ligand>
        <name>substrate</name>
    </ligand>
</feature>
<dbReference type="PATRIC" id="fig|1195763.3.peg.3121"/>
<dbReference type="AlphaFoldDB" id="A0A0J1GY76"/>
<dbReference type="EMBL" id="LDOT01000022">
    <property type="protein sequence ID" value="KLV04389.1"/>
    <property type="molecule type" value="Genomic_DNA"/>
</dbReference>
<dbReference type="GO" id="GO:0051252">
    <property type="term" value="P:regulation of RNA metabolic process"/>
    <property type="evidence" value="ECO:0007669"/>
    <property type="project" value="InterPro"/>
</dbReference>
<keyword evidence="5 9" id="KW-0479">Metal-binding</keyword>
<dbReference type="GO" id="GO:0008948">
    <property type="term" value="F:oxaloacetate decarboxylase activity"/>
    <property type="evidence" value="ECO:0007669"/>
    <property type="project" value="UniProtKB-EC"/>
</dbReference>
<dbReference type="PANTHER" id="PTHR33254">
    <property type="entry name" value="4-HYDROXY-4-METHYL-2-OXOGLUTARATE ALDOLASE 3-RELATED"/>
    <property type="match status" value="1"/>
</dbReference>
<dbReference type="Pfam" id="PF03737">
    <property type="entry name" value="RraA-like"/>
    <property type="match status" value="1"/>
</dbReference>
<evidence type="ECO:0000313" key="11">
    <source>
        <dbReference type="EMBL" id="KLV04389.1"/>
    </source>
</evidence>
<dbReference type="OrthoDB" id="943692at2"/>
<dbReference type="InterPro" id="IPR036704">
    <property type="entry name" value="RraA/RraA-like_sf"/>
</dbReference>
<dbReference type="NCBIfam" id="TIGR01935">
    <property type="entry name" value="NOT-MenG"/>
    <property type="match status" value="1"/>
</dbReference>
<feature type="binding site" evidence="9">
    <location>
        <position position="106"/>
    </location>
    <ligand>
        <name>Mg(2+)</name>
        <dbReference type="ChEBI" id="CHEBI:18420"/>
    </ligand>
</feature>
<feature type="binding site" evidence="9">
    <location>
        <begin position="83"/>
        <end position="86"/>
    </location>
    <ligand>
        <name>substrate</name>
    </ligand>
</feature>
<evidence type="ECO:0000256" key="2">
    <source>
        <dbReference type="ARBA" id="ARBA00001968"/>
    </source>
</evidence>
<dbReference type="GO" id="GO:0046872">
    <property type="term" value="F:metal ion binding"/>
    <property type="evidence" value="ECO:0007669"/>
    <property type="project" value="UniProtKB-KW"/>
</dbReference>
<dbReference type="SUPFAM" id="SSF89562">
    <property type="entry name" value="RraA-like"/>
    <property type="match status" value="1"/>
</dbReference>
<dbReference type="GO" id="GO:0008428">
    <property type="term" value="F:ribonuclease inhibitor activity"/>
    <property type="evidence" value="ECO:0007669"/>
    <property type="project" value="InterPro"/>
</dbReference>
<organism evidence="11 12">
    <name type="scientific">Photobacterium aquae</name>
    <dbReference type="NCBI Taxonomy" id="1195763"/>
    <lineage>
        <taxon>Bacteria</taxon>
        <taxon>Pseudomonadati</taxon>
        <taxon>Pseudomonadota</taxon>
        <taxon>Gammaproteobacteria</taxon>
        <taxon>Vibrionales</taxon>
        <taxon>Vibrionaceae</taxon>
        <taxon>Photobacterium</taxon>
    </lineage>
</organism>
<sequence length="172" mass="18706">MNQKKELLALDITPDLCDHYEQEVRWLPLSMQDYGGRSVFYGQVVTLRCFEDNSLVRDILAAPGKGKVLFIDGHGSCHRALLGDQLALLALDNGWEGIVINGAARDVATLGSLDIGVKALGVCPIKTVKRQTGEENVTLTVTDTLVYPGDMIYADRNGILFSKTALDLSVIA</sequence>